<name>A0ABW5CBC3_9PROT</name>
<dbReference type="EMBL" id="JBHUIY010000023">
    <property type="protein sequence ID" value="MFD2234525.1"/>
    <property type="molecule type" value="Genomic_DNA"/>
</dbReference>
<protein>
    <submittedName>
        <fullName evidence="2">TadE/TadG family type IV pilus assembly protein</fullName>
    </submittedName>
</protein>
<dbReference type="InterPro" id="IPR012495">
    <property type="entry name" value="TadE-like_dom"/>
</dbReference>
<evidence type="ECO:0000259" key="1">
    <source>
        <dbReference type="Pfam" id="PF07811"/>
    </source>
</evidence>
<gene>
    <name evidence="2" type="ORF">ACFSNB_11975</name>
</gene>
<reference evidence="3" key="1">
    <citation type="journal article" date="2019" name="Int. J. Syst. Evol. Microbiol.">
        <title>The Global Catalogue of Microorganisms (GCM) 10K type strain sequencing project: providing services to taxonomists for standard genome sequencing and annotation.</title>
        <authorList>
            <consortium name="The Broad Institute Genomics Platform"/>
            <consortium name="The Broad Institute Genome Sequencing Center for Infectious Disease"/>
            <person name="Wu L."/>
            <person name="Ma J."/>
        </authorList>
    </citation>
    <scope>NUCLEOTIDE SEQUENCE [LARGE SCALE GENOMIC DNA]</scope>
    <source>
        <strain evidence="3">KCTC 15012</strain>
    </source>
</reference>
<proteinExistence type="predicted"/>
<sequence>MSRGRWRRLGERAGVAVEFALTFPLLLLLTAGTMEVGLVLMTDASLELAAHDSARYGTASSLLATATRTQAIDTIVHSYLDRWARTPADIAIDTRSYTSFANVGQPEPVDSTLHPDGTCTKGCVACTGSALTGSCDYIDVNGNGVWDADMGVSGVGGSGDITVYTITLTRPGFTGILRLAGISTLTFSRSVVVQNE</sequence>
<evidence type="ECO:0000313" key="3">
    <source>
        <dbReference type="Proteomes" id="UP001597296"/>
    </source>
</evidence>
<dbReference type="Pfam" id="PF07811">
    <property type="entry name" value="TadE"/>
    <property type="match status" value="1"/>
</dbReference>
<organism evidence="2 3">
    <name type="scientific">Phaeospirillum tilakii</name>
    <dbReference type="NCBI Taxonomy" id="741673"/>
    <lineage>
        <taxon>Bacteria</taxon>
        <taxon>Pseudomonadati</taxon>
        <taxon>Pseudomonadota</taxon>
        <taxon>Alphaproteobacteria</taxon>
        <taxon>Rhodospirillales</taxon>
        <taxon>Rhodospirillaceae</taxon>
        <taxon>Phaeospirillum</taxon>
    </lineage>
</organism>
<feature type="domain" description="TadE-like" evidence="1">
    <location>
        <begin position="15"/>
        <end position="55"/>
    </location>
</feature>
<accession>A0ABW5CBC3</accession>
<evidence type="ECO:0000313" key="2">
    <source>
        <dbReference type="EMBL" id="MFD2234525.1"/>
    </source>
</evidence>
<keyword evidence="3" id="KW-1185">Reference proteome</keyword>
<dbReference type="RefSeq" id="WP_377316827.1">
    <property type="nucleotide sequence ID" value="NZ_JBHUIY010000023.1"/>
</dbReference>
<comment type="caution">
    <text evidence="2">The sequence shown here is derived from an EMBL/GenBank/DDBJ whole genome shotgun (WGS) entry which is preliminary data.</text>
</comment>
<dbReference type="Proteomes" id="UP001597296">
    <property type="component" value="Unassembled WGS sequence"/>
</dbReference>